<keyword evidence="6 7" id="KW-0472">Membrane</keyword>
<dbReference type="GO" id="GO:0022857">
    <property type="term" value="F:transmembrane transporter activity"/>
    <property type="evidence" value="ECO:0007669"/>
    <property type="project" value="InterPro"/>
</dbReference>
<evidence type="ECO:0000256" key="3">
    <source>
        <dbReference type="ARBA" id="ARBA00022475"/>
    </source>
</evidence>
<protein>
    <submittedName>
        <fullName evidence="9">MFS transporter</fullName>
    </submittedName>
</protein>
<dbReference type="InterPro" id="IPR036259">
    <property type="entry name" value="MFS_trans_sf"/>
</dbReference>
<feature type="transmembrane region" description="Helical" evidence="7">
    <location>
        <begin position="376"/>
        <end position="396"/>
    </location>
</feature>
<dbReference type="EMBL" id="VSDO01000005">
    <property type="protein sequence ID" value="TYA10981.1"/>
    <property type="molecule type" value="Genomic_DNA"/>
</dbReference>
<dbReference type="PANTHER" id="PTHR23513:SF6">
    <property type="entry name" value="MAJOR FACILITATOR SUPERFAMILY ASSOCIATED DOMAIN-CONTAINING PROTEIN"/>
    <property type="match status" value="1"/>
</dbReference>
<comment type="caution">
    <text evidence="9">The sequence shown here is derived from an EMBL/GenBank/DDBJ whole genome shotgun (WGS) entry which is preliminary data.</text>
</comment>
<dbReference type="CDD" id="cd06173">
    <property type="entry name" value="MFS_MefA_like"/>
    <property type="match status" value="1"/>
</dbReference>
<dbReference type="Pfam" id="PF05977">
    <property type="entry name" value="MFS_3"/>
    <property type="match status" value="1"/>
</dbReference>
<evidence type="ECO:0000256" key="6">
    <source>
        <dbReference type="ARBA" id="ARBA00023136"/>
    </source>
</evidence>
<evidence type="ECO:0000256" key="5">
    <source>
        <dbReference type="ARBA" id="ARBA00022989"/>
    </source>
</evidence>
<feature type="transmembrane region" description="Helical" evidence="7">
    <location>
        <begin position="288"/>
        <end position="306"/>
    </location>
</feature>
<feature type="transmembrane region" description="Helical" evidence="7">
    <location>
        <begin position="312"/>
        <end position="330"/>
    </location>
</feature>
<keyword evidence="2" id="KW-0813">Transport</keyword>
<keyword evidence="3" id="KW-1003">Cell membrane</keyword>
<organism evidence="9 10">
    <name type="scientific">Paenibacillus faecis</name>
    <dbReference type="NCBI Taxonomy" id="862114"/>
    <lineage>
        <taxon>Bacteria</taxon>
        <taxon>Bacillati</taxon>
        <taxon>Bacillota</taxon>
        <taxon>Bacilli</taxon>
        <taxon>Bacillales</taxon>
        <taxon>Paenibacillaceae</taxon>
        <taxon>Paenibacillus</taxon>
    </lineage>
</organism>
<evidence type="ECO:0000256" key="1">
    <source>
        <dbReference type="ARBA" id="ARBA00004651"/>
    </source>
</evidence>
<dbReference type="SUPFAM" id="SSF103473">
    <property type="entry name" value="MFS general substrate transporter"/>
    <property type="match status" value="1"/>
</dbReference>
<feature type="transmembrane region" description="Helical" evidence="7">
    <location>
        <begin position="222"/>
        <end position="242"/>
    </location>
</feature>
<keyword evidence="5 7" id="KW-1133">Transmembrane helix</keyword>
<comment type="subcellular location">
    <subcellularLocation>
        <location evidence="1">Cell membrane</location>
        <topology evidence="1">Multi-pass membrane protein</topology>
    </subcellularLocation>
</comment>
<dbReference type="Gene3D" id="1.20.1250.20">
    <property type="entry name" value="MFS general substrate transporter like domains"/>
    <property type="match status" value="2"/>
</dbReference>
<evidence type="ECO:0000259" key="8">
    <source>
        <dbReference type="PROSITE" id="PS50850"/>
    </source>
</evidence>
<dbReference type="OrthoDB" id="7055052at2"/>
<keyword evidence="10" id="KW-1185">Reference proteome</keyword>
<evidence type="ECO:0000256" key="7">
    <source>
        <dbReference type="SAM" id="Phobius"/>
    </source>
</evidence>
<dbReference type="AlphaFoldDB" id="A0A5D0CM85"/>
<feature type="transmembrane region" description="Helical" evidence="7">
    <location>
        <begin position="350"/>
        <end position="370"/>
    </location>
</feature>
<feature type="transmembrane region" description="Helical" evidence="7">
    <location>
        <begin position="168"/>
        <end position="188"/>
    </location>
</feature>
<dbReference type="PANTHER" id="PTHR23513">
    <property type="entry name" value="INTEGRAL MEMBRANE EFFLUX PROTEIN-RELATED"/>
    <property type="match status" value="1"/>
</dbReference>
<evidence type="ECO:0000313" key="10">
    <source>
        <dbReference type="Proteomes" id="UP000325218"/>
    </source>
</evidence>
<feature type="transmembrane region" description="Helical" evidence="7">
    <location>
        <begin position="103"/>
        <end position="127"/>
    </location>
</feature>
<dbReference type="PROSITE" id="PS50850">
    <property type="entry name" value="MFS"/>
    <property type="match status" value="1"/>
</dbReference>
<name>A0A5D0CM85_9BACL</name>
<evidence type="ECO:0000256" key="2">
    <source>
        <dbReference type="ARBA" id="ARBA00022448"/>
    </source>
</evidence>
<sequence length="430" mass="45206">MILVKGQKHAYYGLLSTVTLSGFGDAFGLLSMEWLVYEITGSKLAMGALALSSGIPELILRLLGSPLSDRWPRSRLMAALAALRLTAVVLPLIAGLIGQLQLWHLFLAAGLSGSCSALYLPTAMALVPDAADSRKLTRAFAVIDGCRNAVTLIGPAMAGAVVAGVGSLPALGVNALCYIAAIIMLLFLPKTFRPGKTSSSPSIAAYLREIGEGFIFYRKFPAMLAIMGMVSISNMCSVAIWTMMVPYVSEVLHRDAEAMGTLTAATALGTLTGLGLISILGEIKQRRTVMISSLAAMGFFNMILGLVYSYTIALAALFAVGVSGPFFGALSSSLHGKLVPGHLQGRVNAIRFLIGGSLQPVGAFVGSAVADRYGVQMLFLVAGIIPILSSFAGLFFSNLKTLNGDLSEIEARSQKKYALGDGKGQVPFDK</sequence>
<reference evidence="9 10" key="1">
    <citation type="submission" date="2019-08" db="EMBL/GenBank/DDBJ databases">
        <title>Genome sequencing of Paenibacillus faecis DSM 23593(T).</title>
        <authorList>
            <person name="Kook J.-K."/>
            <person name="Park S.-N."/>
            <person name="Lim Y.K."/>
        </authorList>
    </citation>
    <scope>NUCLEOTIDE SEQUENCE [LARGE SCALE GENOMIC DNA]</scope>
    <source>
        <strain evidence="9 10">DSM 23593</strain>
    </source>
</reference>
<proteinExistence type="predicted"/>
<feature type="transmembrane region" description="Helical" evidence="7">
    <location>
        <begin position="262"/>
        <end position="281"/>
    </location>
</feature>
<dbReference type="GO" id="GO:0005886">
    <property type="term" value="C:plasma membrane"/>
    <property type="evidence" value="ECO:0007669"/>
    <property type="project" value="UniProtKB-SubCell"/>
</dbReference>
<evidence type="ECO:0000256" key="4">
    <source>
        <dbReference type="ARBA" id="ARBA00022692"/>
    </source>
</evidence>
<dbReference type="Proteomes" id="UP000325218">
    <property type="component" value="Unassembled WGS sequence"/>
</dbReference>
<evidence type="ECO:0000313" key="9">
    <source>
        <dbReference type="EMBL" id="TYA10981.1"/>
    </source>
</evidence>
<dbReference type="InterPro" id="IPR020846">
    <property type="entry name" value="MFS_dom"/>
</dbReference>
<accession>A0A5D0CM85</accession>
<feature type="transmembrane region" description="Helical" evidence="7">
    <location>
        <begin position="76"/>
        <end position="97"/>
    </location>
</feature>
<feature type="transmembrane region" description="Helical" evidence="7">
    <location>
        <begin position="12"/>
        <end position="32"/>
    </location>
</feature>
<gene>
    <name evidence="9" type="ORF">FRY98_24765</name>
</gene>
<feature type="domain" description="Major facilitator superfamily (MFS) profile" evidence="8">
    <location>
        <begin position="1"/>
        <end position="401"/>
    </location>
</feature>
<dbReference type="InterPro" id="IPR010290">
    <property type="entry name" value="TM_effector"/>
</dbReference>
<keyword evidence="4 7" id="KW-0812">Transmembrane</keyword>